<evidence type="ECO:0000313" key="6">
    <source>
        <dbReference type="EMBL" id="MBW8268552.1"/>
    </source>
</evidence>
<dbReference type="PROSITE" id="PS50110">
    <property type="entry name" value="RESPONSE_REGULATORY"/>
    <property type="match status" value="1"/>
</dbReference>
<dbReference type="PANTHER" id="PTHR48111:SF36">
    <property type="entry name" value="TRANSCRIPTIONAL REGULATORY PROTEIN CUTR"/>
    <property type="match status" value="1"/>
</dbReference>
<dbReference type="InterPro" id="IPR001789">
    <property type="entry name" value="Sig_transdc_resp-reg_receiver"/>
</dbReference>
<dbReference type="PANTHER" id="PTHR48111">
    <property type="entry name" value="REGULATOR OF RPOS"/>
    <property type="match status" value="1"/>
</dbReference>
<dbReference type="InterPro" id="IPR039420">
    <property type="entry name" value="WalR-like"/>
</dbReference>
<dbReference type="InterPro" id="IPR011006">
    <property type="entry name" value="CheY-like_superfamily"/>
</dbReference>
<evidence type="ECO:0000256" key="2">
    <source>
        <dbReference type="PROSITE-ProRule" id="PRU00169"/>
    </source>
</evidence>
<comment type="caution">
    <text evidence="6">The sequence shown here is derived from an EMBL/GenBank/DDBJ whole genome shotgun (WGS) entry which is preliminary data.</text>
</comment>
<gene>
    <name evidence="6" type="ORF">K1J50_03535</name>
</gene>
<dbReference type="Gene3D" id="6.10.250.690">
    <property type="match status" value="1"/>
</dbReference>
<evidence type="ECO:0000256" key="3">
    <source>
        <dbReference type="PROSITE-ProRule" id="PRU01091"/>
    </source>
</evidence>
<dbReference type="PROSITE" id="PS51755">
    <property type="entry name" value="OMPR_PHOB"/>
    <property type="match status" value="1"/>
</dbReference>
<dbReference type="EMBL" id="JAHZUY010000005">
    <property type="protein sequence ID" value="MBW8268552.1"/>
    <property type="molecule type" value="Genomic_DNA"/>
</dbReference>
<dbReference type="InterPro" id="IPR001867">
    <property type="entry name" value="OmpR/PhoB-type_DNA-bd"/>
</dbReference>
<dbReference type="Gene3D" id="1.10.10.10">
    <property type="entry name" value="Winged helix-like DNA-binding domain superfamily/Winged helix DNA-binding domain"/>
    <property type="match status" value="1"/>
</dbReference>
<feature type="domain" description="Response regulatory" evidence="4">
    <location>
        <begin position="2"/>
        <end position="116"/>
    </location>
</feature>
<feature type="domain" description="OmpR/PhoB-type" evidence="5">
    <location>
        <begin position="124"/>
        <end position="222"/>
    </location>
</feature>
<feature type="DNA-binding region" description="OmpR/PhoB-type" evidence="3">
    <location>
        <begin position="124"/>
        <end position="222"/>
    </location>
</feature>
<accession>A0ABS7F0R2</accession>
<dbReference type="Pfam" id="PF00072">
    <property type="entry name" value="Response_reg"/>
    <property type="match status" value="1"/>
</dbReference>
<dbReference type="Pfam" id="PF00486">
    <property type="entry name" value="Trans_reg_C"/>
    <property type="match status" value="1"/>
</dbReference>
<dbReference type="RefSeq" id="WP_220116061.1">
    <property type="nucleotide sequence ID" value="NZ_JAHZUY010000005.1"/>
</dbReference>
<protein>
    <submittedName>
        <fullName evidence="6">Response regulator transcription factor</fullName>
    </submittedName>
</protein>
<dbReference type="SUPFAM" id="SSF52172">
    <property type="entry name" value="CheY-like"/>
    <property type="match status" value="1"/>
</dbReference>
<evidence type="ECO:0000259" key="5">
    <source>
        <dbReference type="PROSITE" id="PS51755"/>
    </source>
</evidence>
<keyword evidence="2" id="KW-0597">Phosphoprotein</keyword>
<dbReference type="Gene3D" id="3.40.50.2300">
    <property type="match status" value="1"/>
</dbReference>
<dbReference type="SMART" id="SM00448">
    <property type="entry name" value="REC"/>
    <property type="match status" value="1"/>
</dbReference>
<dbReference type="Proteomes" id="UP001519924">
    <property type="component" value="Unassembled WGS sequence"/>
</dbReference>
<proteinExistence type="predicted"/>
<evidence type="ECO:0000259" key="4">
    <source>
        <dbReference type="PROSITE" id="PS50110"/>
    </source>
</evidence>
<reference evidence="6 7" key="1">
    <citation type="submission" date="2021-08" db="EMBL/GenBank/DDBJ databases">
        <title>Caldovatus sediminis gen. nov., sp. nov., a moderately thermophilic bacterium isolated from a hot spring.</title>
        <authorList>
            <person name="Hu C.-J."/>
            <person name="Li W.-J."/>
            <person name="Xian W.-D."/>
        </authorList>
    </citation>
    <scope>NUCLEOTIDE SEQUENCE [LARGE SCALE GENOMIC DNA]</scope>
    <source>
        <strain evidence="6 7">SYSU G05006</strain>
    </source>
</reference>
<organism evidence="6 7">
    <name type="scientific">Caldovatus aquaticus</name>
    <dbReference type="NCBI Taxonomy" id="2865671"/>
    <lineage>
        <taxon>Bacteria</taxon>
        <taxon>Pseudomonadati</taxon>
        <taxon>Pseudomonadota</taxon>
        <taxon>Alphaproteobacteria</taxon>
        <taxon>Acetobacterales</taxon>
        <taxon>Roseomonadaceae</taxon>
        <taxon>Caldovatus</taxon>
    </lineage>
</organism>
<dbReference type="SMART" id="SM00862">
    <property type="entry name" value="Trans_reg_C"/>
    <property type="match status" value="1"/>
</dbReference>
<evidence type="ECO:0000313" key="7">
    <source>
        <dbReference type="Proteomes" id="UP001519924"/>
    </source>
</evidence>
<keyword evidence="7" id="KW-1185">Reference proteome</keyword>
<dbReference type="CDD" id="cd00383">
    <property type="entry name" value="trans_reg_C"/>
    <property type="match status" value="1"/>
</dbReference>
<dbReference type="InterPro" id="IPR036388">
    <property type="entry name" value="WH-like_DNA-bd_sf"/>
</dbReference>
<sequence>MRALLVEDNDRLAGLLVTGLRRAGWTADVVDSLDAAIAACRTHQFDAVLLDRGLPDGDGLDMLRALRDAAPPPAILVLTARGGLPERVEGLNRGADDYLVKPVALEELVARLNAAVRRMRGGRRGPILVGRLEYDPISRAVTIGGVPFDPPPRERLLLEHLLQAMPRPLGKEALEERLDSFERGIGSNAVEVYVHRLRRRMEDMRAGVSIETVRGVGYRLRAVD</sequence>
<feature type="modified residue" description="4-aspartylphosphate" evidence="2">
    <location>
        <position position="51"/>
    </location>
</feature>
<evidence type="ECO:0000256" key="1">
    <source>
        <dbReference type="ARBA" id="ARBA00023125"/>
    </source>
</evidence>
<keyword evidence="1 3" id="KW-0238">DNA-binding</keyword>
<name>A0ABS7F0R2_9PROT</name>